<dbReference type="EMBL" id="JACWEZ010000020">
    <property type="protein sequence ID" value="MBD1224586.1"/>
    <property type="molecule type" value="Genomic_DNA"/>
</dbReference>
<reference evidence="2 4" key="1">
    <citation type="submission" date="2016-11" db="EMBL/GenBank/DDBJ databases">
        <title>Complete genome sequencing of Virgibacillus halodenitrificans PDB-F2.</title>
        <authorList>
            <person name="Sun Z."/>
            <person name="Zhou Y."/>
            <person name="Li H."/>
        </authorList>
    </citation>
    <scope>NUCLEOTIDE SEQUENCE [LARGE SCALE GENOMIC DNA]</scope>
    <source>
        <strain evidence="2 4">PDB-F2</strain>
    </source>
</reference>
<reference evidence="3 5" key="2">
    <citation type="submission" date="2020-09" db="EMBL/GenBank/DDBJ databases">
        <title>Draft Genome Sequences of Oil-Oxidizing Bacteria Halomonas titanicae, Marinobacter lutaoensis, and Virgibacillus halodenitrificans Isolated from Highly Saline Environments.</title>
        <authorList>
            <person name="Grouzdev D.S."/>
            <person name="Sokolova D.S."/>
            <person name="Semenova E.M."/>
            <person name="Borzenkov I.A."/>
            <person name="Bidzhieva S.K."/>
            <person name="Poltaraus A.B."/>
            <person name="Nazina T.N."/>
        </authorList>
    </citation>
    <scope>NUCLEOTIDE SEQUENCE [LARGE SCALE GENOMIC DNA]</scope>
    <source>
        <strain evidence="3 5">VKM B-3472D</strain>
    </source>
</reference>
<dbReference type="EMBL" id="CP017962">
    <property type="protein sequence ID" value="APC49192.1"/>
    <property type="molecule type" value="Genomic_DNA"/>
</dbReference>
<proteinExistence type="predicted"/>
<feature type="coiled-coil region" evidence="1">
    <location>
        <begin position="6"/>
        <end position="68"/>
    </location>
</feature>
<dbReference type="GeneID" id="71515468"/>
<evidence type="ECO:0000313" key="2">
    <source>
        <dbReference type="EMBL" id="APC49192.1"/>
    </source>
</evidence>
<keyword evidence="1" id="KW-0175">Coiled coil</keyword>
<evidence type="ECO:0000313" key="5">
    <source>
        <dbReference type="Proteomes" id="UP000621631"/>
    </source>
</evidence>
<dbReference type="Proteomes" id="UP000621631">
    <property type="component" value="Unassembled WGS sequence"/>
</dbReference>
<gene>
    <name evidence="2" type="ORF">BME96_13735</name>
    <name evidence="3" type="ORF">IC602_18380</name>
</gene>
<evidence type="ECO:0000313" key="4">
    <source>
        <dbReference type="Proteomes" id="UP000182945"/>
    </source>
</evidence>
<name>A0AAC9NL75_VIRHA</name>
<evidence type="ECO:0000313" key="3">
    <source>
        <dbReference type="EMBL" id="MBD1224586.1"/>
    </source>
</evidence>
<keyword evidence="5" id="KW-1185">Reference proteome</keyword>
<dbReference type="KEGG" id="vhl:BME96_13735"/>
<protein>
    <submittedName>
        <fullName evidence="2">Uncharacterized protein</fullName>
    </submittedName>
</protein>
<dbReference type="Proteomes" id="UP000182945">
    <property type="component" value="Chromosome"/>
</dbReference>
<evidence type="ECO:0000256" key="1">
    <source>
        <dbReference type="SAM" id="Coils"/>
    </source>
</evidence>
<dbReference type="AlphaFoldDB" id="A0AAC9NL75"/>
<accession>A0AAC9NL75</accession>
<organism evidence="2 4">
    <name type="scientific">Virgibacillus halodenitrificans</name>
    <name type="common">Bacillus halodenitrificans</name>
    <dbReference type="NCBI Taxonomy" id="1482"/>
    <lineage>
        <taxon>Bacteria</taxon>
        <taxon>Bacillati</taxon>
        <taxon>Bacillota</taxon>
        <taxon>Bacilli</taxon>
        <taxon>Bacillales</taxon>
        <taxon>Bacillaceae</taxon>
        <taxon>Virgibacillus</taxon>
    </lineage>
</organism>
<dbReference type="RefSeq" id="WP_019376040.1">
    <property type="nucleotide sequence ID" value="NZ_CP017962.1"/>
</dbReference>
<sequence>MTKEMMEDLLHSITQWLDELKDIKENGQQIDELYSNLETEASNLESHLQGLQQNIKQLDKKLAMVIERRMTTGTEKLIARRAF</sequence>